<dbReference type="InterPro" id="IPR016039">
    <property type="entry name" value="Thiolase-like"/>
</dbReference>
<protein>
    <submittedName>
        <fullName evidence="3">Acetyl-CoA acetyltransferase</fullName>
    </submittedName>
</protein>
<sequence>MTDNVWILGIHMTKFGKHKTLDTLDLGAQAARGALRDAGLTMRDVGVLGAGNLIGNAAGFGQELQKQIGQTGIPVFNVANACATGATALRVAIMAIKAGETDVGMAVGVEKLSGAGLLGGNTRAADADTWTPEGRQGAVAPLDGRIGTETMPGVFAQVGMEYGHRYGGTSFELFARISEKNHAHSTLNPLASYQKRFTLDQIMNDVMVSYPNTRAMCSANCDGGAAAVVVSERYLRTLSPEQQRRAVKISASVLTSDPWQEACQVLPDVNTLTRRAAEQAYEAAGVGPEDLDLVELHDCFATAELVHYDNLKLCEPGNAVDFFNSGATWRDGSTPVNVSGGLESKGHPVSATGIANIWEVATHLRGEAGDRQIEGARVGLAHVIGIGSACGVHILEKAAA</sequence>
<accession>A0A2I2KXF8</accession>
<dbReference type="CDD" id="cd00829">
    <property type="entry name" value="SCP-x_thiolase"/>
    <property type="match status" value="1"/>
</dbReference>
<evidence type="ECO:0000259" key="2">
    <source>
        <dbReference type="Pfam" id="PF22691"/>
    </source>
</evidence>
<name>A0A2I2KXF8_9ACTN</name>
<dbReference type="InterPro" id="IPR055140">
    <property type="entry name" value="Thiolase_C_2"/>
</dbReference>
<evidence type="ECO:0000313" key="4">
    <source>
        <dbReference type="Proteomes" id="UP000234331"/>
    </source>
</evidence>
<dbReference type="Proteomes" id="UP000234331">
    <property type="component" value="Unassembled WGS sequence"/>
</dbReference>
<feature type="domain" description="Thiolase C-terminal" evidence="2">
    <location>
        <begin position="271"/>
        <end position="396"/>
    </location>
</feature>
<gene>
    <name evidence="3" type="ORF">FRACA_440040</name>
</gene>
<evidence type="ECO:0000313" key="3">
    <source>
        <dbReference type="EMBL" id="SNQ50344.1"/>
    </source>
</evidence>
<dbReference type="OrthoDB" id="9785768at2"/>
<keyword evidence="3" id="KW-0808">Transferase</keyword>
<dbReference type="Gene3D" id="3.40.47.10">
    <property type="match status" value="1"/>
</dbReference>
<keyword evidence="4" id="KW-1185">Reference proteome</keyword>
<reference evidence="3 4" key="1">
    <citation type="submission" date="2017-06" db="EMBL/GenBank/DDBJ databases">
        <authorList>
            <person name="Kim H.J."/>
            <person name="Triplett B.A."/>
        </authorList>
    </citation>
    <scope>NUCLEOTIDE SEQUENCE [LARGE SCALE GENOMIC DNA]</scope>
    <source>
        <strain evidence="3">FRACA_ARgP5</strain>
    </source>
</reference>
<dbReference type="PANTHER" id="PTHR42870">
    <property type="entry name" value="ACETYL-COA C-ACETYLTRANSFERASE"/>
    <property type="match status" value="1"/>
</dbReference>
<dbReference type="InterPro" id="IPR002155">
    <property type="entry name" value="Thiolase"/>
</dbReference>
<dbReference type="EMBL" id="FZMO01000379">
    <property type="protein sequence ID" value="SNQ50344.1"/>
    <property type="molecule type" value="Genomic_DNA"/>
</dbReference>
<organism evidence="3 4">
    <name type="scientific">Frankia canadensis</name>
    <dbReference type="NCBI Taxonomy" id="1836972"/>
    <lineage>
        <taxon>Bacteria</taxon>
        <taxon>Bacillati</taxon>
        <taxon>Actinomycetota</taxon>
        <taxon>Actinomycetes</taxon>
        <taxon>Frankiales</taxon>
        <taxon>Frankiaceae</taxon>
        <taxon>Frankia</taxon>
    </lineage>
</organism>
<proteinExistence type="predicted"/>
<dbReference type="InterPro" id="IPR020616">
    <property type="entry name" value="Thiolase_N"/>
</dbReference>
<dbReference type="AlphaFoldDB" id="A0A2I2KXF8"/>
<dbReference type="Pfam" id="PF00108">
    <property type="entry name" value="Thiolase_N"/>
    <property type="match status" value="1"/>
</dbReference>
<dbReference type="RefSeq" id="WP_101833621.1">
    <property type="nucleotide sequence ID" value="NZ_FZMO01000379.1"/>
</dbReference>
<dbReference type="Pfam" id="PF22691">
    <property type="entry name" value="Thiolase_C_1"/>
    <property type="match status" value="1"/>
</dbReference>
<dbReference type="GO" id="GO:0016747">
    <property type="term" value="F:acyltransferase activity, transferring groups other than amino-acyl groups"/>
    <property type="evidence" value="ECO:0007669"/>
    <property type="project" value="InterPro"/>
</dbReference>
<dbReference type="PIRSF" id="PIRSF000429">
    <property type="entry name" value="Ac-CoA_Ac_transf"/>
    <property type="match status" value="1"/>
</dbReference>
<evidence type="ECO:0000259" key="1">
    <source>
        <dbReference type="Pfam" id="PF00108"/>
    </source>
</evidence>
<dbReference type="SUPFAM" id="SSF53901">
    <property type="entry name" value="Thiolase-like"/>
    <property type="match status" value="1"/>
</dbReference>
<dbReference type="PANTHER" id="PTHR42870:SF1">
    <property type="entry name" value="NON-SPECIFIC LIPID-TRANSFER PROTEIN-LIKE 2"/>
    <property type="match status" value="1"/>
</dbReference>
<feature type="domain" description="Thiolase N-terminal" evidence="1">
    <location>
        <begin position="5"/>
        <end position="115"/>
    </location>
</feature>